<dbReference type="RefSeq" id="WP_338550065.1">
    <property type="nucleotide sequence ID" value="NZ_CP146069.1"/>
</dbReference>
<evidence type="ECO:0000313" key="2">
    <source>
        <dbReference type="Proteomes" id="UP001364156"/>
    </source>
</evidence>
<dbReference type="Proteomes" id="UP001364156">
    <property type="component" value="Chromosome"/>
</dbReference>
<evidence type="ECO:0000313" key="1">
    <source>
        <dbReference type="EMBL" id="WWR47236.1"/>
    </source>
</evidence>
<accession>A0ABZ2HMR2</accession>
<dbReference type="InterPro" id="IPR027417">
    <property type="entry name" value="P-loop_NTPase"/>
</dbReference>
<evidence type="ECO:0008006" key="3">
    <source>
        <dbReference type="Google" id="ProtNLM"/>
    </source>
</evidence>
<dbReference type="EMBL" id="CP146069">
    <property type="protein sequence ID" value="WWR47236.1"/>
    <property type="molecule type" value="Genomic_DNA"/>
</dbReference>
<name>A0ABZ2HMR2_9RHOB</name>
<dbReference type="SUPFAM" id="SSF52540">
    <property type="entry name" value="P-loop containing nucleoside triphosphate hydrolases"/>
    <property type="match status" value="1"/>
</dbReference>
<sequence>MHVILHPGFHKTGTSSLQRGLAAHDAVMSPRLRYVLMTEMPDVIRAARKYSRKPKPLNLTAFGQAFDTFIQGLNADETRPLLITSEDLSGLIPGKYGVETYAASSPLMARAVDGLLTRFGPKTKIDVWYTTRAPEAWQRSVYYQLLRGVRLTDDFTSFQNIWANAARLDDVVAQTAQLVEGKAHVDAGRLESCSGTALGPLGMFLDRYGISTEGLPPLPIENVQPHGVAEELLKINRSNMSDEVATEAKRRILNRHRSAGATTQPAGGSK</sequence>
<protein>
    <recommendedName>
        <fullName evidence="3">Sulfotransferase family protein</fullName>
    </recommendedName>
</protein>
<organism evidence="1 2">
    <name type="scientific">Roseovarius phycicola</name>
    <dbReference type="NCBI Taxonomy" id="3080976"/>
    <lineage>
        <taxon>Bacteria</taxon>
        <taxon>Pseudomonadati</taxon>
        <taxon>Pseudomonadota</taxon>
        <taxon>Alphaproteobacteria</taxon>
        <taxon>Rhodobacterales</taxon>
        <taxon>Roseobacteraceae</taxon>
        <taxon>Roseovarius</taxon>
    </lineage>
</organism>
<keyword evidence="2" id="KW-1185">Reference proteome</keyword>
<reference evidence="1 2" key="1">
    <citation type="submission" date="2023-10" db="EMBL/GenBank/DDBJ databases">
        <title>Roseovarius strain S88 nov., isolated from a marine algae.</title>
        <authorList>
            <person name="Lee M.W."/>
            <person name="Lee J.K."/>
            <person name="Kim J.M."/>
            <person name="Choi D.G."/>
            <person name="Baek J.H."/>
            <person name="Bayburt H."/>
            <person name="Jung J.J."/>
            <person name="Han D.M."/>
            <person name="Jeon C.O."/>
        </authorList>
    </citation>
    <scope>NUCLEOTIDE SEQUENCE [LARGE SCALE GENOMIC DNA]</scope>
    <source>
        <strain evidence="1 2">S88</strain>
    </source>
</reference>
<proteinExistence type="predicted"/>
<gene>
    <name evidence="1" type="ORF">RZ517_03350</name>
</gene>